<keyword evidence="2 5" id="KW-0690">Ribosome biogenesis</keyword>
<keyword evidence="1 5" id="KW-0963">Cytoplasm</keyword>
<keyword evidence="3 5" id="KW-0540">Nuclease</keyword>
<protein>
    <recommendedName>
        <fullName evidence="5">Putative pre-16S rRNA nuclease</fullName>
        <ecNumber evidence="5">3.1.-.-</ecNumber>
    </recommendedName>
</protein>
<dbReference type="InterPro" id="IPR037027">
    <property type="entry name" value="YqgF/RNaseH-like_dom_sf"/>
</dbReference>
<dbReference type="InterPro" id="IPR006641">
    <property type="entry name" value="YqgF/RNaseH-like_dom"/>
</dbReference>
<dbReference type="CDD" id="cd16964">
    <property type="entry name" value="YqgF"/>
    <property type="match status" value="1"/>
</dbReference>
<dbReference type="AlphaFoldDB" id="A0A095Z3T9"/>
<dbReference type="HAMAP" id="MF_00651">
    <property type="entry name" value="Nuclease_YqgF"/>
    <property type="match status" value="1"/>
</dbReference>
<dbReference type="Gene3D" id="3.30.420.140">
    <property type="entry name" value="YqgF/RNase H-like domain"/>
    <property type="match status" value="1"/>
</dbReference>
<dbReference type="PANTHER" id="PTHR33317:SF4">
    <property type="entry name" value="POLYNUCLEOTIDYL TRANSFERASE, RIBONUCLEASE H-LIKE SUPERFAMILY PROTEIN"/>
    <property type="match status" value="1"/>
</dbReference>
<sequence length="139" mass="15989">MSRIMGLDVGDKTIGVALSDPLFITAQPYETIKRTKAKFDIDRIEKIFVENDISLIVVGLPKNMNNTMGPQSMRIISFVDLIKKRIDTEIVYQDERLTTIQSESVLIDMSVRRENRKAHIDKIAASFILQTYLDRRNNE</sequence>
<evidence type="ECO:0000256" key="1">
    <source>
        <dbReference type="ARBA" id="ARBA00022490"/>
    </source>
</evidence>
<evidence type="ECO:0000313" key="7">
    <source>
        <dbReference type="EMBL" id="KGF03154.1"/>
    </source>
</evidence>
<dbReference type="Pfam" id="PF03652">
    <property type="entry name" value="RuvX"/>
    <property type="match status" value="1"/>
</dbReference>
<gene>
    <name evidence="7" type="ORF">HMPREF1630_09180</name>
</gene>
<evidence type="ECO:0000313" key="8">
    <source>
        <dbReference type="Proteomes" id="UP000029579"/>
    </source>
</evidence>
<evidence type="ECO:0000256" key="3">
    <source>
        <dbReference type="ARBA" id="ARBA00022722"/>
    </source>
</evidence>
<name>A0A095Z3T9_9FIRM</name>
<keyword evidence="4 5" id="KW-0378">Hydrolase</keyword>
<dbReference type="GO" id="GO:0000967">
    <property type="term" value="P:rRNA 5'-end processing"/>
    <property type="evidence" value="ECO:0007669"/>
    <property type="project" value="UniProtKB-UniRule"/>
</dbReference>
<dbReference type="InterPro" id="IPR012337">
    <property type="entry name" value="RNaseH-like_sf"/>
</dbReference>
<comment type="subcellular location">
    <subcellularLocation>
        <location evidence="5">Cytoplasm</location>
    </subcellularLocation>
</comment>
<dbReference type="SUPFAM" id="SSF53098">
    <property type="entry name" value="Ribonuclease H-like"/>
    <property type="match status" value="1"/>
</dbReference>
<dbReference type="OrthoDB" id="9796140at2"/>
<dbReference type="RefSeq" id="WP_004827486.1">
    <property type="nucleotide sequence ID" value="NZ_JRMW01000043.1"/>
</dbReference>
<dbReference type="eggNOG" id="COG0816">
    <property type="taxonomic scope" value="Bacteria"/>
</dbReference>
<feature type="domain" description="YqgF/RNase H-like" evidence="6">
    <location>
        <begin position="2"/>
        <end position="102"/>
    </location>
</feature>
<dbReference type="GO" id="GO:0016788">
    <property type="term" value="F:hydrolase activity, acting on ester bonds"/>
    <property type="evidence" value="ECO:0007669"/>
    <property type="project" value="UniProtKB-UniRule"/>
</dbReference>
<comment type="function">
    <text evidence="5">Could be a nuclease involved in processing of the 5'-end of pre-16S rRNA.</text>
</comment>
<dbReference type="InterPro" id="IPR005227">
    <property type="entry name" value="YqgF"/>
</dbReference>
<comment type="caution">
    <text evidence="7">The sequence shown here is derived from an EMBL/GenBank/DDBJ whole genome shotgun (WGS) entry which is preliminary data.</text>
</comment>
<dbReference type="SMART" id="SM00732">
    <property type="entry name" value="YqgFc"/>
    <property type="match status" value="1"/>
</dbReference>
<dbReference type="GO" id="GO:0004518">
    <property type="term" value="F:nuclease activity"/>
    <property type="evidence" value="ECO:0007669"/>
    <property type="project" value="UniProtKB-KW"/>
</dbReference>
<dbReference type="NCBIfam" id="TIGR00250">
    <property type="entry name" value="RNAse_H_YqgF"/>
    <property type="match status" value="1"/>
</dbReference>
<comment type="similarity">
    <text evidence="5">Belongs to the YqgF HJR family.</text>
</comment>
<dbReference type="PANTHER" id="PTHR33317">
    <property type="entry name" value="POLYNUCLEOTIDYL TRANSFERASE, RIBONUCLEASE H-LIKE SUPERFAMILY PROTEIN"/>
    <property type="match status" value="1"/>
</dbReference>
<dbReference type="EC" id="3.1.-.-" evidence="5"/>
<evidence type="ECO:0000256" key="4">
    <source>
        <dbReference type="ARBA" id="ARBA00022801"/>
    </source>
</evidence>
<organism evidence="7 8">
    <name type="scientific">Anaerococcus lactolyticus S7-1-13</name>
    <dbReference type="NCBI Taxonomy" id="1284686"/>
    <lineage>
        <taxon>Bacteria</taxon>
        <taxon>Bacillati</taxon>
        <taxon>Bacillota</taxon>
        <taxon>Tissierellia</taxon>
        <taxon>Tissierellales</taxon>
        <taxon>Peptoniphilaceae</taxon>
        <taxon>Anaerococcus</taxon>
    </lineage>
</organism>
<dbReference type="Proteomes" id="UP000029579">
    <property type="component" value="Unassembled WGS sequence"/>
</dbReference>
<dbReference type="GO" id="GO:0005829">
    <property type="term" value="C:cytosol"/>
    <property type="evidence" value="ECO:0007669"/>
    <property type="project" value="TreeGrafter"/>
</dbReference>
<accession>A0A095Z3T9</accession>
<proteinExistence type="inferred from homology"/>
<evidence type="ECO:0000256" key="2">
    <source>
        <dbReference type="ARBA" id="ARBA00022517"/>
    </source>
</evidence>
<reference evidence="7 8" key="1">
    <citation type="submission" date="2014-07" db="EMBL/GenBank/DDBJ databases">
        <authorList>
            <person name="McCorrison J."/>
            <person name="Sanka R."/>
            <person name="Torralba M."/>
            <person name="Gillis M."/>
            <person name="Haft D.H."/>
            <person name="Methe B."/>
            <person name="Sutton G."/>
            <person name="Nelson K.E."/>
        </authorList>
    </citation>
    <scope>NUCLEOTIDE SEQUENCE [LARGE SCALE GENOMIC DNA]</scope>
    <source>
        <strain evidence="7 8">S7-1-13</strain>
    </source>
</reference>
<evidence type="ECO:0000259" key="6">
    <source>
        <dbReference type="SMART" id="SM00732"/>
    </source>
</evidence>
<dbReference type="EMBL" id="JRMW01000043">
    <property type="protein sequence ID" value="KGF03154.1"/>
    <property type="molecule type" value="Genomic_DNA"/>
</dbReference>
<evidence type="ECO:0000256" key="5">
    <source>
        <dbReference type="HAMAP-Rule" id="MF_00651"/>
    </source>
</evidence>